<gene>
    <name evidence="2" type="ORF">DBV39_04070</name>
</gene>
<proteinExistence type="predicted"/>
<protein>
    <recommendedName>
        <fullName evidence="1">Glycosyl transferase family 1 domain-containing protein</fullName>
    </recommendedName>
</protein>
<evidence type="ECO:0000313" key="2">
    <source>
        <dbReference type="EMBL" id="AWB33030.1"/>
    </source>
</evidence>
<reference evidence="2 3" key="1">
    <citation type="submission" date="2018-04" db="EMBL/GenBank/DDBJ databases">
        <title>Bordetella sp. HZ20 isolated from seawater.</title>
        <authorList>
            <person name="Sun C."/>
        </authorList>
    </citation>
    <scope>NUCLEOTIDE SEQUENCE [LARGE SCALE GENOMIC DNA]</scope>
    <source>
        <strain evidence="2 3">HZ20</strain>
    </source>
</reference>
<sequence length="384" mass="42811">MADNEIWFWQLIISPHMAGLARELANNGKKVVYVAKQHMSAQRATQGWQPPSLGEATLRLAPTLSDAFSLAERAPPDAIHIFQGIRGNEHISQVQQHLVKLRRRQWVVMETVDDEGWLGTLKRLTYRYLFARLGTQIEGVLATGYRTRQWVIDRGMPAKKVYPFAYFLDAPDSSFQNHDHDSVATDNTFKLLFVGQFIERKRLDLLITAMASVSTQNVELLVVGSGPLETVFRSQAEEKLGGRLRWVGRLPMSDVHKMMGEADCLVLPSRYDGWGAVVVEALMAGTPAICSDRCGSAEAVIASKVGGVFRSGDVLELTTLLDKTIQMGKQTASKRRYLADWARCFSASAGAVYLLEILNRTENASAVPTSPWEKMQPSLPIQDY</sequence>
<dbReference type="SUPFAM" id="SSF53756">
    <property type="entry name" value="UDP-Glycosyltransferase/glycogen phosphorylase"/>
    <property type="match status" value="1"/>
</dbReference>
<dbReference type="OrthoDB" id="9805661at2"/>
<dbReference type="EMBL" id="CP028901">
    <property type="protein sequence ID" value="AWB33030.1"/>
    <property type="molecule type" value="Genomic_DNA"/>
</dbReference>
<dbReference type="KEGG" id="boz:DBV39_04070"/>
<organism evidence="2 3">
    <name type="scientific">Orrella marina</name>
    <dbReference type="NCBI Taxonomy" id="2163011"/>
    <lineage>
        <taxon>Bacteria</taxon>
        <taxon>Pseudomonadati</taxon>
        <taxon>Pseudomonadota</taxon>
        <taxon>Betaproteobacteria</taxon>
        <taxon>Burkholderiales</taxon>
        <taxon>Alcaligenaceae</taxon>
        <taxon>Orrella</taxon>
    </lineage>
</organism>
<dbReference type="PANTHER" id="PTHR12526:SF638">
    <property type="entry name" value="SPORE COAT PROTEIN SA"/>
    <property type="match status" value="1"/>
</dbReference>
<keyword evidence="3" id="KW-1185">Reference proteome</keyword>
<dbReference type="PANTHER" id="PTHR12526">
    <property type="entry name" value="GLYCOSYLTRANSFERASE"/>
    <property type="match status" value="1"/>
</dbReference>
<name>A0A2R4XGU2_9BURK</name>
<dbReference type="InterPro" id="IPR001296">
    <property type="entry name" value="Glyco_trans_1"/>
</dbReference>
<dbReference type="AlphaFoldDB" id="A0A2R4XGU2"/>
<evidence type="ECO:0000259" key="1">
    <source>
        <dbReference type="Pfam" id="PF00534"/>
    </source>
</evidence>
<dbReference type="GO" id="GO:0016757">
    <property type="term" value="F:glycosyltransferase activity"/>
    <property type="evidence" value="ECO:0007669"/>
    <property type="project" value="InterPro"/>
</dbReference>
<dbReference type="RefSeq" id="WP_108620460.1">
    <property type="nucleotide sequence ID" value="NZ_CP028901.1"/>
</dbReference>
<feature type="domain" description="Glycosyl transferase family 1" evidence="1">
    <location>
        <begin position="181"/>
        <end position="329"/>
    </location>
</feature>
<dbReference type="Proteomes" id="UP000244571">
    <property type="component" value="Chromosome"/>
</dbReference>
<dbReference type="Gene3D" id="3.40.50.2000">
    <property type="entry name" value="Glycogen Phosphorylase B"/>
    <property type="match status" value="2"/>
</dbReference>
<dbReference type="CDD" id="cd03801">
    <property type="entry name" value="GT4_PimA-like"/>
    <property type="match status" value="1"/>
</dbReference>
<accession>A0A2R4XGU2</accession>
<evidence type="ECO:0000313" key="3">
    <source>
        <dbReference type="Proteomes" id="UP000244571"/>
    </source>
</evidence>
<dbReference type="Pfam" id="PF00534">
    <property type="entry name" value="Glycos_transf_1"/>
    <property type="match status" value="1"/>
</dbReference>